<keyword evidence="3" id="KW-1185">Reference proteome</keyword>
<proteinExistence type="predicted"/>
<reference evidence="2 3" key="1">
    <citation type="journal article" date="2019" name="G3 (Bethesda)">
        <title>Sequencing of a Wild Apple (Malus baccata) Genome Unravels the Differences Between Cultivated and Wild Apple Species Regarding Disease Resistance and Cold Tolerance.</title>
        <authorList>
            <person name="Chen X."/>
        </authorList>
    </citation>
    <scope>NUCLEOTIDE SEQUENCE [LARGE SCALE GENOMIC DNA]</scope>
    <source>
        <strain evidence="3">cv. Shandingzi</strain>
        <tissue evidence="2">Leaves</tissue>
    </source>
</reference>
<name>A0A540K5V9_MALBA</name>
<dbReference type="EMBL" id="VIEB01003081">
    <property type="protein sequence ID" value="TQD69597.1"/>
    <property type="molecule type" value="Genomic_DNA"/>
</dbReference>
<gene>
    <name evidence="2" type="ORF">C1H46_044870</name>
</gene>
<sequence length="49" mass="5676">MGTLQLLKLEQEEANELVHVVISIPRDRQSDRGKEKEMRRRSIGASLRT</sequence>
<comment type="caution">
    <text evidence="2">The sequence shown here is derived from an EMBL/GenBank/DDBJ whole genome shotgun (WGS) entry which is preliminary data.</text>
</comment>
<feature type="compositionally biased region" description="Basic and acidic residues" evidence="1">
    <location>
        <begin position="25"/>
        <end position="40"/>
    </location>
</feature>
<organism evidence="2 3">
    <name type="scientific">Malus baccata</name>
    <name type="common">Siberian crab apple</name>
    <name type="synonym">Pyrus baccata</name>
    <dbReference type="NCBI Taxonomy" id="106549"/>
    <lineage>
        <taxon>Eukaryota</taxon>
        <taxon>Viridiplantae</taxon>
        <taxon>Streptophyta</taxon>
        <taxon>Embryophyta</taxon>
        <taxon>Tracheophyta</taxon>
        <taxon>Spermatophyta</taxon>
        <taxon>Magnoliopsida</taxon>
        <taxon>eudicotyledons</taxon>
        <taxon>Gunneridae</taxon>
        <taxon>Pentapetalae</taxon>
        <taxon>rosids</taxon>
        <taxon>fabids</taxon>
        <taxon>Rosales</taxon>
        <taxon>Rosaceae</taxon>
        <taxon>Amygdaloideae</taxon>
        <taxon>Maleae</taxon>
        <taxon>Malus</taxon>
    </lineage>
</organism>
<feature type="region of interest" description="Disordered" evidence="1">
    <location>
        <begin position="25"/>
        <end position="49"/>
    </location>
</feature>
<evidence type="ECO:0000313" key="3">
    <source>
        <dbReference type="Proteomes" id="UP000315295"/>
    </source>
</evidence>
<protein>
    <submittedName>
        <fullName evidence="2">Uncharacterized protein</fullName>
    </submittedName>
</protein>
<dbReference type="AlphaFoldDB" id="A0A540K5V9"/>
<accession>A0A540K5V9</accession>
<evidence type="ECO:0000256" key="1">
    <source>
        <dbReference type="SAM" id="MobiDB-lite"/>
    </source>
</evidence>
<evidence type="ECO:0000313" key="2">
    <source>
        <dbReference type="EMBL" id="TQD69597.1"/>
    </source>
</evidence>
<dbReference type="Proteomes" id="UP000315295">
    <property type="component" value="Unassembled WGS sequence"/>
</dbReference>